<dbReference type="Proteomes" id="UP000009046">
    <property type="component" value="Unassembled WGS sequence"/>
</dbReference>
<proteinExistence type="predicted"/>
<protein>
    <submittedName>
        <fullName evidence="3 4">Structural constituent of cuticle, putative</fullName>
    </submittedName>
</protein>
<dbReference type="FunCoup" id="E0VEY5">
    <property type="interactions" value="2"/>
</dbReference>
<keyword evidence="5" id="KW-1185">Reference proteome</keyword>
<dbReference type="InterPro" id="IPR000618">
    <property type="entry name" value="Insect_cuticle"/>
</dbReference>
<dbReference type="PANTHER" id="PTHR12236">
    <property type="entry name" value="STRUCTURAL CONTITUENT OF CUTICLE"/>
    <property type="match status" value="1"/>
</dbReference>
<dbReference type="GO" id="GO:0042302">
    <property type="term" value="F:structural constituent of cuticle"/>
    <property type="evidence" value="ECO:0007669"/>
    <property type="project" value="UniProtKB-UniRule"/>
</dbReference>
<dbReference type="GO" id="GO:0031012">
    <property type="term" value="C:extracellular matrix"/>
    <property type="evidence" value="ECO:0007669"/>
    <property type="project" value="TreeGrafter"/>
</dbReference>
<dbReference type="CTD" id="8239488"/>
<reference evidence="4" key="3">
    <citation type="submission" date="2020-05" db="UniProtKB">
        <authorList>
            <consortium name="EnsemblMetazoa"/>
        </authorList>
    </citation>
    <scope>IDENTIFICATION</scope>
    <source>
        <strain evidence="4">USDA</strain>
    </source>
</reference>
<keyword evidence="1 2" id="KW-0193">Cuticle</keyword>
<dbReference type="GeneID" id="8239488"/>
<dbReference type="EMBL" id="DS235100">
    <property type="protein sequence ID" value="EEB11959.1"/>
    <property type="molecule type" value="Genomic_DNA"/>
</dbReference>
<dbReference type="EnsemblMetazoa" id="PHUM146740-RA">
    <property type="protein sequence ID" value="PHUM146740-PA"/>
    <property type="gene ID" value="PHUM146740"/>
</dbReference>
<reference evidence="3" key="2">
    <citation type="submission" date="2007-04" db="EMBL/GenBank/DDBJ databases">
        <title>The genome of the human body louse.</title>
        <authorList>
            <consortium name="The Human Body Louse Genome Consortium"/>
            <person name="Kirkness E."/>
            <person name="Walenz B."/>
            <person name="Hass B."/>
            <person name="Bruggner R."/>
            <person name="Strausberg R."/>
        </authorList>
    </citation>
    <scope>NUCLEOTIDE SEQUENCE</scope>
    <source>
        <strain evidence="3">USDA</strain>
    </source>
</reference>
<dbReference type="AlphaFoldDB" id="E0VEY5"/>
<name>E0VEY5_PEDHC</name>
<evidence type="ECO:0000313" key="3">
    <source>
        <dbReference type="EMBL" id="EEB11959.1"/>
    </source>
</evidence>
<dbReference type="InterPro" id="IPR051217">
    <property type="entry name" value="Insect_Cuticle_Struc_Prot"/>
</dbReference>
<reference evidence="3" key="1">
    <citation type="submission" date="2007-04" db="EMBL/GenBank/DDBJ databases">
        <title>Annotation of Pediculus humanus corporis strain USDA.</title>
        <authorList>
            <person name="Kirkness E."/>
            <person name="Hannick L."/>
            <person name="Hass B."/>
            <person name="Bruggner R."/>
            <person name="Lawson D."/>
            <person name="Bidwell S."/>
            <person name="Joardar V."/>
            <person name="Caler E."/>
            <person name="Walenz B."/>
            <person name="Inman J."/>
            <person name="Schobel S."/>
            <person name="Galinsky K."/>
            <person name="Amedeo P."/>
            <person name="Strausberg R."/>
        </authorList>
    </citation>
    <scope>NUCLEOTIDE SEQUENCE</scope>
    <source>
        <strain evidence="3">USDA</strain>
    </source>
</reference>
<dbReference type="STRING" id="121224.E0VEY5"/>
<dbReference type="KEGG" id="phu:Phum_PHUM146740"/>
<organism>
    <name type="scientific">Pediculus humanus subsp. corporis</name>
    <name type="common">Body louse</name>
    <dbReference type="NCBI Taxonomy" id="121224"/>
    <lineage>
        <taxon>Eukaryota</taxon>
        <taxon>Metazoa</taxon>
        <taxon>Ecdysozoa</taxon>
        <taxon>Arthropoda</taxon>
        <taxon>Hexapoda</taxon>
        <taxon>Insecta</taxon>
        <taxon>Pterygota</taxon>
        <taxon>Neoptera</taxon>
        <taxon>Paraneoptera</taxon>
        <taxon>Psocodea</taxon>
        <taxon>Troctomorpha</taxon>
        <taxon>Phthiraptera</taxon>
        <taxon>Anoplura</taxon>
        <taxon>Pediculidae</taxon>
        <taxon>Pediculus</taxon>
    </lineage>
</organism>
<dbReference type="Pfam" id="PF00379">
    <property type="entry name" value="Chitin_bind_4"/>
    <property type="match status" value="1"/>
</dbReference>
<evidence type="ECO:0000313" key="5">
    <source>
        <dbReference type="Proteomes" id="UP000009046"/>
    </source>
</evidence>
<dbReference type="PROSITE" id="PS00233">
    <property type="entry name" value="CHIT_BIND_RR_1"/>
    <property type="match status" value="1"/>
</dbReference>
<dbReference type="RefSeq" id="XP_002424697.1">
    <property type="nucleotide sequence ID" value="XM_002424652.1"/>
</dbReference>
<dbReference type="PANTHER" id="PTHR12236:SF79">
    <property type="entry name" value="CUTICULAR PROTEIN 50CB-RELATED"/>
    <property type="match status" value="1"/>
</dbReference>
<dbReference type="EMBL" id="AAZO01001700">
    <property type="status" value="NOT_ANNOTATED_CDS"/>
    <property type="molecule type" value="Genomic_DNA"/>
</dbReference>
<dbReference type="eggNOG" id="ENOG502S7Y3">
    <property type="taxonomic scope" value="Eukaryota"/>
</dbReference>
<gene>
    <name evidence="4" type="primary">8239488</name>
    <name evidence="3" type="ORF">Phum_PHUM146740</name>
</gene>
<sequence>MIMAVSVEGKTYYRKKSHRETSGDARNEQYYQISRPKYRLKTVNRYVPETTVQRPIYVRPIKNKNPLPNNKNVADSVGSENILTPTKFAYSKYQNYPHNPYIFANVVATSTKSNVPNTVQRIPVDSQEESNTKYKYGYRVSDPRTRAEFGHSEINDGLFAKGEYHVLLPDGRLQNVKYRAGPSGYNAVISYDHQ</sequence>
<dbReference type="InParanoid" id="E0VEY5"/>
<dbReference type="InterPro" id="IPR031311">
    <property type="entry name" value="CHIT_BIND_RR_consensus"/>
</dbReference>
<evidence type="ECO:0000256" key="1">
    <source>
        <dbReference type="ARBA" id="ARBA00022460"/>
    </source>
</evidence>
<dbReference type="PROSITE" id="PS51155">
    <property type="entry name" value="CHIT_BIND_RR_2"/>
    <property type="match status" value="1"/>
</dbReference>
<accession>E0VEY5</accession>
<dbReference type="VEuPathDB" id="VectorBase:PHUM146740"/>
<dbReference type="HOGENOM" id="CLU_1404000_0_0_1"/>
<evidence type="ECO:0000256" key="2">
    <source>
        <dbReference type="PROSITE-ProRule" id="PRU00497"/>
    </source>
</evidence>
<evidence type="ECO:0000313" key="4">
    <source>
        <dbReference type="EnsemblMetazoa" id="PHUM146740-PA"/>
    </source>
</evidence>
<dbReference type="OrthoDB" id="6595597at2759"/>
<dbReference type="GO" id="GO:0005615">
    <property type="term" value="C:extracellular space"/>
    <property type="evidence" value="ECO:0007669"/>
    <property type="project" value="TreeGrafter"/>
</dbReference>